<evidence type="ECO:0000256" key="3">
    <source>
        <dbReference type="ARBA" id="ARBA00023326"/>
    </source>
</evidence>
<dbReference type="EMBL" id="PJQY01002690">
    <property type="protein sequence ID" value="PQP91540.1"/>
    <property type="molecule type" value="Genomic_DNA"/>
</dbReference>
<keyword evidence="4" id="KW-0326">Glycosidase</keyword>
<protein>
    <recommendedName>
        <fullName evidence="4">Beta-amylase</fullName>
        <ecNumber evidence="4">3.2.1.2</ecNumber>
    </recommendedName>
</protein>
<evidence type="ECO:0000313" key="5">
    <source>
        <dbReference type="EMBL" id="PQP91540.1"/>
    </source>
</evidence>
<dbReference type="STRING" id="2094558.A0A314XIJ9"/>
<gene>
    <name evidence="5" type="ORF">Pyn_07597</name>
</gene>
<evidence type="ECO:0000313" key="6">
    <source>
        <dbReference type="Proteomes" id="UP000250321"/>
    </source>
</evidence>
<dbReference type="InterPro" id="IPR017853">
    <property type="entry name" value="GH"/>
</dbReference>
<evidence type="ECO:0000256" key="1">
    <source>
        <dbReference type="ARBA" id="ARBA00005652"/>
    </source>
</evidence>
<dbReference type="GO" id="GO:0016161">
    <property type="term" value="F:beta-amylase activity"/>
    <property type="evidence" value="ECO:0007669"/>
    <property type="project" value="UniProtKB-EC"/>
</dbReference>
<dbReference type="PANTHER" id="PTHR31352">
    <property type="entry name" value="BETA-AMYLASE 1, CHLOROPLASTIC"/>
    <property type="match status" value="1"/>
</dbReference>
<proteinExistence type="inferred from homology"/>
<name>A0A314XIJ9_PRUYE</name>
<comment type="catalytic activity">
    <reaction evidence="4">
        <text>Hydrolysis of (1-&gt;4)-alpha-D-glucosidic linkages in polysaccharides so as to remove successive maltose units from the non-reducing ends of the chains.</text>
        <dbReference type="EC" id="3.2.1.2"/>
    </reaction>
</comment>
<dbReference type="EC" id="3.2.1.2" evidence="4"/>
<keyword evidence="2 4" id="KW-0119">Carbohydrate metabolism</keyword>
<dbReference type="Pfam" id="PF01373">
    <property type="entry name" value="Glyco_hydro_14"/>
    <property type="match status" value="1"/>
</dbReference>
<dbReference type="GO" id="GO:0000272">
    <property type="term" value="P:polysaccharide catabolic process"/>
    <property type="evidence" value="ECO:0007669"/>
    <property type="project" value="UniProtKB-KW"/>
</dbReference>
<dbReference type="OrthoDB" id="1660156at2759"/>
<accession>A0A314XIJ9</accession>
<keyword evidence="6" id="KW-1185">Reference proteome</keyword>
<evidence type="ECO:0000256" key="2">
    <source>
        <dbReference type="ARBA" id="ARBA00023277"/>
    </source>
</evidence>
<evidence type="ECO:0000256" key="4">
    <source>
        <dbReference type="RuleBase" id="RU000509"/>
    </source>
</evidence>
<sequence>MLPLGVVTVDNVLEDKDKLVKELKELQAAGVDGVMIDVWWGIIESKDLSSTIGLLTGACFKQFRNVG</sequence>
<organism evidence="5 6">
    <name type="scientific">Prunus yedoensis var. nudiflora</name>
    <dbReference type="NCBI Taxonomy" id="2094558"/>
    <lineage>
        <taxon>Eukaryota</taxon>
        <taxon>Viridiplantae</taxon>
        <taxon>Streptophyta</taxon>
        <taxon>Embryophyta</taxon>
        <taxon>Tracheophyta</taxon>
        <taxon>Spermatophyta</taxon>
        <taxon>Magnoliopsida</taxon>
        <taxon>eudicotyledons</taxon>
        <taxon>Gunneridae</taxon>
        <taxon>Pentapetalae</taxon>
        <taxon>rosids</taxon>
        <taxon>fabids</taxon>
        <taxon>Rosales</taxon>
        <taxon>Rosaceae</taxon>
        <taxon>Amygdaloideae</taxon>
        <taxon>Amygdaleae</taxon>
        <taxon>Prunus</taxon>
    </lineage>
</organism>
<keyword evidence="4" id="KW-0378">Hydrolase</keyword>
<comment type="similarity">
    <text evidence="1 4">Belongs to the glycosyl hydrolase 14 family.</text>
</comment>
<dbReference type="Gene3D" id="3.20.20.80">
    <property type="entry name" value="Glycosidases"/>
    <property type="match status" value="1"/>
</dbReference>
<reference evidence="5 6" key="1">
    <citation type="submission" date="2018-02" db="EMBL/GenBank/DDBJ databases">
        <title>Draft genome of wild Prunus yedoensis var. nudiflora.</title>
        <authorList>
            <person name="Baek S."/>
            <person name="Kim J.-H."/>
            <person name="Choi K."/>
            <person name="Kim G.-B."/>
            <person name="Cho A."/>
            <person name="Jang H."/>
            <person name="Shin C.-H."/>
            <person name="Yu H.-J."/>
            <person name="Mun J.-H."/>
        </authorList>
    </citation>
    <scope>NUCLEOTIDE SEQUENCE [LARGE SCALE GENOMIC DNA]</scope>
    <source>
        <strain evidence="6">cv. Jeju island</strain>
        <tissue evidence="5">Leaf</tissue>
    </source>
</reference>
<dbReference type="SUPFAM" id="SSF51445">
    <property type="entry name" value="(Trans)glycosidases"/>
    <property type="match status" value="1"/>
</dbReference>
<dbReference type="AlphaFoldDB" id="A0A314XIJ9"/>
<dbReference type="Proteomes" id="UP000250321">
    <property type="component" value="Unassembled WGS sequence"/>
</dbReference>
<dbReference type="PANTHER" id="PTHR31352:SF40">
    <property type="entry name" value="BETA-AMYLASE 6"/>
    <property type="match status" value="1"/>
</dbReference>
<comment type="caution">
    <text evidence="5">The sequence shown here is derived from an EMBL/GenBank/DDBJ whole genome shotgun (WGS) entry which is preliminary data.</text>
</comment>
<dbReference type="InterPro" id="IPR001554">
    <property type="entry name" value="Glyco_hydro_14"/>
</dbReference>
<keyword evidence="3 4" id="KW-0624">Polysaccharide degradation</keyword>